<feature type="compositionally biased region" description="Polar residues" evidence="1">
    <location>
        <begin position="69"/>
        <end position="83"/>
    </location>
</feature>
<feature type="region of interest" description="Disordered" evidence="1">
    <location>
        <begin position="1"/>
        <end position="48"/>
    </location>
</feature>
<evidence type="ECO:0000313" key="3">
    <source>
        <dbReference type="Proteomes" id="UP000599437"/>
    </source>
</evidence>
<proteinExistence type="predicted"/>
<comment type="caution">
    <text evidence="2">The sequence shown here is derived from an EMBL/GenBank/DDBJ whole genome shotgun (WGS) entry which is preliminary data.</text>
</comment>
<evidence type="ECO:0000256" key="1">
    <source>
        <dbReference type="SAM" id="MobiDB-lite"/>
    </source>
</evidence>
<gene>
    <name evidence="2" type="ORF">GCM10010346_29870</name>
</gene>
<feature type="compositionally biased region" description="Basic and acidic residues" evidence="1">
    <location>
        <begin position="29"/>
        <end position="48"/>
    </location>
</feature>
<protein>
    <submittedName>
        <fullName evidence="2">Uncharacterized protein</fullName>
    </submittedName>
</protein>
<feature type="region of interest" description="Disordered" evidence="1">
    <location>
        <begin position="418"/>
        <end position="438"/>
    </location>
</feature>
<accession>A0ABQ3DLX9</accession>
<feature type="region of interest" description="Disordered" evidence="1">
    <location>
        <begin position="65"/>
        <end position="100"/>
    </location>
</feature>
<reference evidence="3" key="1">
    <citation type="journal article" date="2019" name="Int. J. Syst. Evol. Microbiol.">
        <title>The Global Catalogue of Microorganisms (GCM) 10K type strain sequencing project: providing services to taxonomists for standard genome sequencing and annotation.</title>
        <authorList>
            <consortium name="The Broad Institute Genomics Platform"/>
            <consortium name="The Broad Institute Genome Sequencing Center for Infectious Disease"/>
            <person name="Wu L."/>
            <person name="Ma J."/>
        </authorList>
    </citation>
    <scope>NUCLEOTIDE SEQUENCE [LARGE SCALE GENOMIC DNA]</scope>
    <source>
        <strain evidence="3">JCM 4737</strain>
    </source>
</reference>
<sequence>MHTVSDIRATLTEPPGPTRHPAVVRRHRPAADETSRQRDVSHPVDAGHENPQFPITALAPYWAGPDHPQNGSMAKNSSSSTVVPDTAWLGRGRHLGPEPEQDVRRNLTALKAAGVLDDFLDLDPVEAARSTALYPRDESADPGPSARRLFEARWRVADGITVRAQLTLYDPEARRKEDEGTTWILAAEAELTWDPRWPSPATMFWPDSDRVAWDHDTVPGVRLRAANHLPKDDDELRHRLRDCSRTSWFIHVVVHEAMTPDARGQQPVSTFLPPSLRHRVVEHRATPEQAQIADFALKRESHVRLPRGGAVVLPTEPQGPDYDAERSTVRNVFLDGSEPTELLDAIMTFAALPRPLAYDAERALTRLRQGWHLLTPEEELVHARTMVATYAEQLDAMTKSCDLYREAAEAAHAALAEVTGGDGVPRPPTPGPVKAGGSPLTALTKAFGRFRDPST</sequence>
<evidence type="ECO:0000313" key="2">
    <source>
        <dbReference type="EMBL" id="GHB04916.1"/>
    </source>
</evidence>
<name>A0ABQ3DLX9_9ACTN</name>
<dbReference type="Proteomes" id="UP000599437">
    <property type="component" value="Unassembled WGS sequence"/>
</dbReference>
<keyword evidence="3" id="KW-1185">Reference proteome</keyword>
<dbReference type="EMBL" id="BMVO01000008">
    <property type="protein sequence ID" value="GHB04916.1"/>
    <property type="molecule type" value="Genomic_DNA"/>
</dbReference>
<organism evidence="2 3">
    <name type="scientific">Streptomyces chryseus</name>
    <dbReference type="NCBI Taxonomy" id="68186"/>
    <lineage>
        <taxon>Bacteria</taxon>
        <taxon>Bacillati</taxon>
        <taxon>Actinomycetota</taxon>
        <taxon>Actinomycetes</taxon>
        <taxon>Kitasatosporales</taxon>
        <taxon>Streptomycetaceae</taxon>
        <taxon>Streptomyces</taxon>
    </lineage>
</organism>